<feature type="compositionally biased region" description="Low complexity" evidence="7">
    <location>
        <begin position="156"/>
        <end position="174"/>
    </location>
</feature>
<evidence type="ECO:0000256" key="6">
    <source>
        <dbReference type="ARBA" id="ARBA00023242"/>
    </source>
</evidence>
<dbReference type="PANTHER" id="PTHR47416:SF8">
    <property type="entry name" value="BASIC-LEUCINE ZIPPER TRANSCRIPTION FACTOR E-RELATED"/>
    <property type="match status" value="1"/>
</dbReference>
<reference evidence="9" key="1">
    <citation type="journal article" date="2013" name="Genome Announc.">
        <title>Genome sequence of the basidiomycetous yeast Pseudozyma antarctica T-34, a producer of the glycolipid biosurfactants mannosylerythritol lipids.</title>
        <authorList>
            <person name="Morita T."/>
            <person name="Koike H."/>
            <person name="Koyama Y."/>
            <person name="Hagiwara H."/>
            <person name="Ito E."/>
            <person name="Fukuoka T."/>
            <person name="Imura T."/>
            <person name="Machida M."/>
            <person name="Kitamoto D."/>
        </authorList>
    </citation>
    <scope>NUCLEOTIDE SEQUENCE [LARGE SCALE GENOMIC DNA]</scope>
    <source>
        <strain evidence="9">T-34</strain>
    </source>
</reference>
<evidence type="ECO:0000256" key="3">
    <source>
        <dbReference type="ARBA" id="ARBA00023015"/>
    </source>
</evidence>
<feature type="region of interest" description="Disordered" evidence="7">
    <location>
        <begin position="340"/>
        <end position="378"/>
    </location>
</feature>
<feature type="compositionally biased region" description="Acidic residues" evidence="7">
    <location>
        <begin position="643"/>
        <end position="653"/>
    </location>
</feature>
<feature type="compositionally biased region" description="Polar residues" evidence="7">
    <location>
        <begin position="1"/>
        <end position="45"/>
    </location>
</feature>
<dbReference type="Gene3D" id="1.20.5.170">
    <property type="match status" value="1"/>
</dbReference>
<keyword evidence="4" id="KW-0238">DNA-binding</keyword>
<accession>M9M2L1</accession>
<feature type="region of interest" description="Disordered" evidence="7">
    <location>
        <begin position="581"/>
        <end position="677"/>
    </location>
</feature>
<dbReference type="GO" id="GO:0003700">
    <property type="term" value="F:DNA-binding transcription factor activity"/>
    <property type="evidence" value="ECO:0007669"/>
    <property type="project" value="InterPro"/>
</dbReference>
<evidence type="ECO:0000256" key="2">
    <source>
        <dbReference type="ARBA" id="ARBA00007163"/>
    </source>
</evidence>
<organism evidence="8 9">
    <name type="scientific">Pseudozyma antarctica (strain T-34)</name>
    <name type="common">Yeast</name>
    <name type="synonym">Candida antarctica</name>
    <dbReference type="NCBI Taxonomy" id="1151754"/>
    <lineage>
        <taxon>Eukaryota</taxon>
        <taxon>Fungi</taxon>
        <taxon>Dikarya</taxon>
        <taxon>Basidiomycota</taxon>
        <taxon>Ustilaginomycotina</taxon>
        <taxon>Ustilaginomycetes</taxon>
        <taxon>Ustilaginales</taxon>
        <taxon>Ustilaginaceae</taxon>
        <taxon>Moesziomyces</taxon>
    </lineage>
</organism>
<proteinExistence type="inferred from homology"/>
<feature type="compositionally biased region" description="Low complexity" evidence="7">
    <location>
        <begin position="527"/>
        <end position="540"/>
    </location>
</feature>
<keyword evidence="6" id="KW-0539">Nucleus</keyword>
<dbReference type="InterPro" id="IPR046347">
    <property type="entry name" value="bZIP_sf"/>
</dbReference>
<evidence type="ECO:0000256" key="5">
    <source>
        <dbReference type="ARBA" id="ARBA00023163"/>
    </source>
</evidence>
<evidence type="ECO:0000256" key="7">
    <source>
        <dbReference type="SAM" id="MobiDB-lite"/>
    </source>
</evidence>
<name>M9M2L1_PSEA3</name>
<dbReference type="AlphaFoldDB" id="M9M2L1"/>
<sequence length="677" mass="71169">MISASPSFSSPNIPQGFSAATSSPQPPSWNANDSPHSLAMSNSTIDPHFSPDHIPPPGFHNPIEAPFGAHFQPQMHNHCAPGTILIQPSMYAPHDPAPFWKPDMVKLEPGTDVFSTAHVAPQFAFPGSQPMMATMSLPAYTTHPMDRRFTFSDAESIGSVPSPSSTSETSTRPGSAKRGAKRKQSTADASLDAASEQTSDTGAKATKKQSRTSAQRRPPPSASHVTEAGKPFPVIDTSAKHSSLFVPPDTSGLTKREARLVKNRAAAFLSRQRKREQFEEMEVKCRGISMLVYRMWETIAGTDAPLDRVDATPLAAVLANEEPMARLCLEEVITKKGASIAPTADELEGSPAPEAPSARRPSVVPTPAAHKHADADAASAELERVRADLAASHEREQELARQLDAMRASLAAATMPIDNSAGVAGFESIDVTAAQSGLASRSQPFKGVQGAELPLFVPESPLSKFTHMDAAMPDAAHAAFSMSKTPTLATFSETAMRNRSAHQPFVADKHQGFGMGLGLDYKFPTASLPSSPSTASSSSSHDVHHARHLSLPSNSPATGKAPSTLASVLLLAGMSLMGAGPAESAASTARPTGRKPAPVGRKKVLKDAAAADRADDSDGEPSSHLSDDDLLMEMGLDSASISEADDDDDDQLDGDAIKHTTATASKATVSAPALSCA</sequence>
<feature type="region of interest" description="Disordered" evidence="7">
    <location>
        <begin position="527"/>
        <end position="560"/>
    </location>
</feature>
<dbReference type="GO" id="GO:0003677">
    <property type="term" value="F:DNA binding"/>
    <property type="evidence" value="ECO:0007669"/>
    <property type="project" value="UniProtKB-KW"/>
</dbReference>
<keyword evidence="3" id="KW-0805">Transcription regulation</keyword>
<feature type="region of interest" description="Disordered" evidence="7">
    <location>
        <begin position="155"/>
        <end position="234"/>
    </location>
</feature>
<evidence type="ECO:0008006" key="10">
    <source>
        <dbReference type="Google" id="ProtNLM"/>
    </source>
</evidence>
<evidence type="ECO:0000313" key="9">
    <source>
        <dbReference type="Proteomes" id="UP000011976"/>
    </source>
</evidence>
<dbReference type="Proteomes" id="UP000011976">
    <property type="component" value="Unassembled WGS sequence"/>
</dbReference>
<feature type="compositionally biased region" description="Low complexity" evidence="7">
    <location>
        <begin position="350"/>
        <end position="362"/>
    </location>
</feature>
<evidence type="ECO:0000256" key="1">
    <source>
        <dbReference type="ARBA" id="ARBA00004123"/>
    </source>
</evidence>
<dbReference type="OrthoDB" id="674948at2759"/>
<feature type="compositionally biased region" description="Low complexity" evidence="7">
    <location>
        <begin position="659"/>
        <end position="677"/>
    </location>
</feature>
<comment type="subcellular location">
    <subcellularLocation>
        <location evidence="1">Nucleus</location>
    </subcellularLocation>
</comment>
<evidence type="ECO:0000313" key="8">
    <source>
        <dbReference type="EMBL" id="GAC74425.1"/>
    </source>
</evidence>
<comment type="similarity">
    <text evidence="2">Belongs to the bZIP family.</text>
</comment>
<dbReference type="SUPFAM" id="SSF57959">
    <property type="entry name" value="Leucine zipper domain"/>
    <property type="match status" value="1"/>
</dbReference>
<dbReference type="CDD" id="cd14812">
    <property type="entry name" value="bZIP_u3"/>
    <property type="match status" value="1"/>
</dbReference>
<dbReference type="EMBL" id="DF196777">
    <property type="protein sequence ID" value="GAC74425.1"/>
    <property type="molecule type" value="Genomic_DNA"/>
</dbReference>
<feature type="region of interest" description="Disordered" evidence="7">
    <location>
        <begin position="1"/>
        <end position="63"/>
    </location>
</feature>
<dbReference type="PANTHER" id="PTHR47416">
    <property type="entry name" value="BASIC-LEUCINE ZIPPER TRANSCRIPTION FACTOR F-RELATED"/>
    <property type="match status" value="1"/>
</dbReference>
<dbReference type="STRING" id="1151754.M9M2L1"/>
<evidence type="ECO:0000256" key="4">
    <source>
        <dbReference type="ARBA" id="ARBA00023125"/>
    </source>
</evidence>
<protein>
    <recommendedName>
        <fullName evidence="10">BZIP domain-containing protein</fullName>
    </recommendedName>
</protein>
<keyword evidence="5" id="KW-0804">Transcription</keyword>
<dbReference type="GO" id="GO:0005634">
    <property type="term" value="C:nucleus"/>
    <property type="evidence" value="ECO:0007669"/>
    <property type="project" value="UniProtKB-SubCell"/>
</dbReference>
<feature type="compositionally biased region" description="Basic and acidic residues" evidence="7">
    <location>
        <begin position="605"/>
        <end position="616"/>
    </location>
</feature>
<gene>
    <name evidence="8" type="ORF">PANT_11d00049</name>
</gene>